<organism evidence="3 4">
    <name type="scientific">Nocardioides marinisabuli</name>
    <dbReference type="NCBI Taxonomy" id="419476"/>
    <lineage>
        <taxon>Bacteria</taxon>
        <taxon>Bacillati</taxon>
        <taxon>Actinomycetota</taxon>
        <taxon>Actinomycetes</taxon>
        <taxon>Propionibacteriales</taxon>
        <taxon>Nocardioidaceae</taxon>
        <taxon>Nocardioides</taxon>
    </lineage>
</organism>
<feature type="region of interest" description="Disordered" evidence="1">
    <location>
        <begin position="30"/>
        <end position="75"/>
    </location>
</feature>
<keyword evidence="2" id="KW-0812">Transmembrane</keyword>
<accession>A0A7Y9F273</accession>
<dbReference type="EMBL" id="JACCBE010000001">
    <property type="protein sequence ID" value="NYD58275.1"/>
    <property type="molecule type" value="Genomic_DNA"/>
</dbReference>
<evidence type="ECO:0000256" key="1">
    <source>
        <dbReference type="SAM" id="MobiDB-lite"/>
    </source>
</evidence>
<proteinExistence type="predicted"/>
<protein>
    <submittedName>
        <fullName evidence="3">Preprotein translocase subunit SecG</fullName>
    </submittedName>
</protein>
<evidence type="ECO:0000313" key="3">
    <source>
        <dbReference type="EMBL" id="NYD58275.1"/>
    </source>
</evidence>
<dbReference type="AlphaFoldDB" id="A0A7Y9F273"/>
<keyword evidence="4" id="KW-1185">Reference proteome</keyword>
<feature type="transmembrane region" description="Helical" evidence="2">
    <location>
        <begin position="6"/>
        <end position="26"/>
    </location>
</feature>
<comment type="caution">
    <text evidence="3">The sequence shown here is derived from an EMBL/GenBank/DDBJ whole genome shotgun (WGS) entry which is preliminary data.</text>
</comment>
<evidence type="ECO:0000313" key="4">
    <source>
        <dbReference type="Proteomes" id="UP000516957"/>
    </source>
</evidence>
<gene>
    <name evidence="3" type="ORF">BKA08_002513</name>
</gene>
<dbReference type="Proteomes" id="UP000516957">
    <property type="component" value="Unassembled WGS sequence"/>
</dbReference>
<evidence type="ECO:0000256" key="2">
    <source>
        <dbReference type="SAM" id="Phobius"/>
    </source>
</evidence>
<reference evidence="3 4" key="1">
    <citation type="submission" date="2020-07" db="EMBL/GenBank/DDBJ databases">
        <title>Sequencing the genomes of 1000 actinobacteria strains.</title>
        <authorList>
            <person name="Klenk H.-P."/>
        </authorList>
    </citation>
    <scope>NUCLEOTIDE SEQUENCE [LARGE SCALE GENOMIC DNA]</scope>
    <source>
        <strain evidence="3 4">DSM 18965</strain>
    </source>
</reference>
<keyword evidence="2" id="KW-1133">Transmembrane helix</keyword>
<dbReference type="RefSeq" id="WP_179615916.1">
    <property type="nucleotide sequence ID" value="NZ_CP059163.1"/>
</dbReference>
<name>A0A7Y9F273_9ACTN</name>
<sequence length="75" mass="7891">MGTFGIVVVIVVAVLALAVLGVDLLLSRSQQRGLGSPERPGTDSDFLGHGSASRGAAYGFSRGHGLLNKRERRSR</sequence>
<keyword evidence="2" id="KW-0472">Membrane</keyword>